<sequence length="80" mass="9044">MTTTHTTTATTTPQRREPARQVEFLRLVDFKWMMAGQGWWVDLTRLQRDPGYAGHCIASALTSDCHPLRSCATDLQACFS</sequence>
<dbReference type="KEGG" id="pbh:AAW51_1384"/>
<name>A0A0G3BNF1_9BURK</name>
<dbReference type="Proteomes" id="UP000035352">
    <property type="component" value="Chromosome"/>
</dbReference>
<dbReference type="OrthoDB" id="9157029at2"/>
<reference evidence="1 2" key="1">
    <citation type="submission" date="2015-05" db="EMBL/GenBank/DDBJ databases">
        <authorList>
            <person name="Tang B."/>
            <person name="Yu Y."/>
        </authorList>
    </citation>
    <scope>NUCLEOTIDE SEQUENCE [LARGE SCALE GENOMIC DNA]</scope>
    <source>
        <strain evidence="1 2">DSM 7029</strain>
    </source>
</reference>
<evidence type="ECO:0000313" key="1">
    <source>
        <dbReference type="EMBL" id="AKJ28075.1"/>
    </source>
</evidence>
<evidence type="ECO:0000313" key="2">
    <source>
        <dbReference type="Proteomes" id="UP000035352"/>
    </source>
</evidence>
<accession>A0A0G3BNF1</accession>
<protein>
    <submittedName>
        <fullName evidence="1">Uncharacterized protein</fullName>
    </submittedName>
</protein>
<gene>
    <name evidence="1" type="ORF">AAW51_1384</name>
</gene>
<dbReference type="AlphaFoldDB" id="A0A0G3BNF1"/>
<dbReference type="STRING" id="413882.AAW51_1384"/>
<keyword evidence="2" id="KW-1185">Reference proteome</keyword>
<organism evidence="1 2">
    <name type="scientific">Caldimonas brevitalea</name>
    <dbReference type="NCBI Taxonomy" id="413882"/>
    <lineage>
        <taxon>Bacteria</taxon>
        <taxon>Pseudomonadati</taxon>
        <taxon>Pseudomonadota</taxon>
        <taxon>Betaproteobacteria</taxon>
        <taxon>Burkholderiales</taxon>
        <taxon>Sphaerotilaceae</taxon>
        <taxon>Caldimonas</taxon>
    </lineage>
</organism>
<proteinExistence type="predicted"/>
<dbReference type="RefSeq" id="WP_047194023.1">
    <property type="nucleotide sequence ID" value="NZ_CP011371.1"/>
</dbReference>
<dbReference type="EMBL" id="CP011371">
    <property type="protein sequence ID" value="AKJ28075.1"/>
    <property type="molecule type" value="Genomic_DNA"/>
</dbReference>